<evidence type="ECO:0000256" key="1">
    <source>
        <dbReference type="SAM" id="MobiDB-lite"/>
    </source>
</evidence>
<dbReference type="InterPro" id="IPR036390">
    <property type="entry name" value="WH_DNA-bd_sf"/>
</dbReference>
<sequence length="169" mass="18971">MENPPQRTPAGWESTPSWLLTQTAHHAHRLVADGFSSEHARGYHFRLLATLEESGPASQAELGRRSGIHVSDMVATINELADDALVERTPDPADRRRNIISLTTAGRRRLRRLQERLALTQDELLAPLTPEERTHLTALLTRLLDHHGRCTAPPERPGPTIGRRRRARA</sequence>
<evidence type="ECO:0000313" key="3">
    <source>
        <dbReference type="EMBL" id="NYJ38130.1"/>
    </source>
</evidence>
<dbReference type="RefSeq" id="WP_179829316.1">
    <property type="nucleotide sequence ID" value="NZ_JACCFS010000001.1"/>
</dbReference>
<dbReference type="Gene3D" id="1.10.10.10">
    <property type="entry name" value="Winged helix-like DNA-binding domain superfamily/Winged helix DNA-binding domain"/>
    <property type="match status" value="1"/>
</dbReference>
<proteinExistence type="predicted"/>
<dbReference type="PANTHER" id="PTHR33164:SF43">
    <property type="entry name" value="HTH-TYPE TRANSCRIPTIONAL REPRESSOR YETL"/>
    <property type="match status" value="1"/>
</dbReference>
<dbReference type="InterPro" id="IPR039422">
    <property type="entry name" value="MarR/SlyA-like"/>
</dbReference>
<dbReference type="GO" id="GO:0006950">
    <property type="term" value="P:response to stress"/>
    <property type="evidence" value="ECO:0007669"/>
    <property type="project" value="TreeGrafter"/>
</dbReference>
<dbReference type="InterPro" id="IPR036388">
    <property type="entry name" value="WH-like_DNA-bd_sf"/>
</dbReference>
<evidence type="ECO:0000259" key="2">
    <source>
        <dbReference type="PROSITE" id="PS50995"/>
    </source>
</evidence>
<dbReference type="GO" id="GO:0003677">
    <property type="term" value="F:DNA binding"/>
    <property type="evidence" value="ECO:0007669"/>
    <property type="project" value="UniProtKB-KW"/>
</dbReference>
<dbReference type="PROSITE" id="PS50995">
    <property type="entry name" value="HTH_MARR_2"/>
    <property type="match status" value="1"/>
</dbReference>
<organism evidence="3 4">
    <name type="scientific">Nocardiopsis aegyptia</name>
    <dbReference type="NCBI Taxonomy" id="220378"/>
    <lineage>
        <taxon>Bacteria</taxon>
        <taxon>Bacillati</taxon>
        <taxon>Actinomycetota</taxon>
        <taxon>Actinomycetes</taxon>
        <taxon>Streptosporangiales</taxon>
        <taxon>Nocardiopsidaceae</taxon>
        <taxon>Nocardiopsis</taxon>
    </lineage>
</organism>
<dbReference type="AlphaFoldDB" id="A0A7Z0JE27"/>
<dbReference type="InterPro" id="IPR000835">
    <property type="entry name" value="HTH_MarR-typ"/>
</dbReference>
<dbReference type="EMBL" id="JACCFS010000001">
    <property type="protein sequence ID" value="NYJ38130.1"/>
    <property type="molecule type" value="Genomic_DNA"/>
</dbReference>
<dbReference type="SMART" id="SM00347">
    <property type="entry name" value="HTH_MARR"/>
    <property type="match status" value="1"/>
</dbReference>
<protein>
    <submittedName>
        <fullName evidence="3">DNA-binding MarR family transcriptional regulator</fullName>
    </submittedName>
</protein>
<feature type="region of interest" description="Disordered" evidence="1">
    <location>
        <begin position="148"/>
        <end position="169"/>
    </location>
</feature>
<dbReference type="Pfam" id="PF12802">
    <property type="entry name" value="MarR_2"/>
    <property type="match status" value="1"/>
</dbReference>
<feature type="domain" description="HTH marR-type" evidence="2">
    <location>
        <begin position="13"/>
        <end position="145"/>
    </location>
</feature>
<dbReference type="GO" id="GO:0003700">
    <property type="term" value="F:DNA-binding transcription factor activity"/>
    <property type="evidence" value="ECO:0007669"/>
    <property type="project" value="InterPro"/>
</dbReference>
<keyword evidence="3" id="KW-0238">DNA-binding</keyword>
<dbReference type="PANTHER" id="PTHR33164">
    <property type="entry name" value="TRANSCRIPTIONAL REGULATOR, MARR FAMILY"/>
    <property type="match status" value="1"/>
</dbReference>
<reference evidence="3 4" key="1">
    <citation type="submission" date="2020-07" db="EMBL/GenBank/DDBJ databases">
        <title>Sequencing the genomes of 1000 actinobacteria strains.</title>
        <authorList>
            <person name="Klenk H.-P."/>
        </authorList>
    </citation>
    <scope>NUCLEOTIDE SEQUENCE [LARGE SCALE GENOMIC DNA]</scope>
    <source>
        <strain evidence="3 4">DSM 44442</strain>
    </source>
</reference>
<dbReference type="PRINTS" id="PR00598">
    <property type="entry name" value="HTHMARR"/>
</dbReference>
<gene>
    <name evidence="3" type="ORF">HNR10_006011</name>
</gene>
<keyword evidence="4" id="KW-1185">Reference proteome</keyword>
<evidence type="ECO:0000313" key="4">
    <source>
        <dbReference type="Proteomes" id="UP000572051"/>
    </source>
</evidence>
<dbReference type="SUPFAM" id="SSF46785">
    <property type="entry name" value="Winged helix' DNA-binding domain"/>
    <property type="match status" value="1"/>
</dbReference>
<name>A0A7Z0JE27_9ACTN</name>
<comment type="caution">
    <text evidence="3">The sequence shown here is derived from an EMBL/GenBank/DDBJ whole genome shotgun (WGS) entry which is preliminary data.</text>
</comment>
<dbReference type="Proteomes" id="UP000572051">
    <property type="component" value="Unassembled WGS sequence"/>
</dbReference>
<accession>A0A7Z0JE27</accession>